<dbReference type="InterPro" id="IPR003953">
    <property type="entry name" value="FAD-dep_OxRdtase_2_FAD-bd"/>
</dbReference>
<evidence type="ECO:0000259" key="8">
    <source>
        <dbReference type="Pfam" id="PF05199"/>
    </source>
</evidence>
<comment type="caution">
    <text evidence="9">The sequence shown here is derived from an EMBL/GenBank/DDBJ whole genome shotgun (WGS) entry which is preliminary data.</text>
</comment>
<reference evidence="9" key="2">
    <citation type="submission" date="2023-01" db="EMBL/GenBank/DDBJ databases">
        <title>Draft genome sequence of Portibacter lacus strain NBRC 108769.</title>
        <authorList>
            <person name="Sun Q."/>
            <person name="Mori K."/>
        </authorList>
    </citation>
    <scope>NUCLEOTIDE SEQUENCE</scope>
    <source>
        <strain evidence="9">NBRC 108769</strain>
    </source>
</reference>
<name>A0AA37SUZ7_9BACT</name>
<keyword evidence="5" id="KW-0560">Oxidoreductase</keyword>
<evidence type="ECO:0000256" key="1">
    <source>
        <dbReference type="ARBA" id="ARBA00001974"/>
    </source>
</evidence>
<reference evidence="9" key="1">
    <citation type="journal article" date="2014" name="Int. J. Syst. Evol. Microbiol.">
        <title>Complete genome sequence of Corynebacterium casei LMG S-19264T (=DSM 44701T), isolated from a smear-ripened cheese.</title>
        <authorList>
            <consortium name="US DOE Joint Genome Institute (JGI-PGF)"/>
            <person name="Walter F."/>
            <person name="Albersmeier A."/>
            <person name="Kalinowski J."/>
            <person name="Ruckert C."/>
        </authorList>
    </citation>
    <scope>NUCLEOTIDE SEQUENCE</scope>
    <source>
        <strain evidence="9">NBRC 108769</strain>
    </source>
</reference>
<evidence type="ECO:0000259" key="7">
    <source>
        <dbReference type="Pfam" id="PF00890"/>
    </source>
</evidence>
<dbReference type="SUPFAM" id="SSF51905">
    <property type="entry name" value="FAD/NAD(P)-binding domain"/>
    <property type="match status" value="1"/>
</dbReference>
<dbReference type="EMBL" id="BSOH01000031">
    <property type="protein sequence ID" value="GLR19630.1"/>
    <property type="molecule type" value="Genomic_DNA"/>
</dbReference>
<dbReference type="SUPFAM" id="SSF54373">
    <property type="entry name" value="FAD-linked reductases, C-terminal domain"/>
    <property type="match status" value="1"/>
</dbReference>
<evidence type="ECO:0000259" key="6">
    <source>
        <dbReference type="Pfam" id="PF00732"/>
    </source>
</evidence>
<dbReference type="Pfam" id="PF00890">
    <property type="entry name" value="FAD_binding_2"/>
    <property type="match status" value="1"/>
</dbReference>
<dbReference type="InterPro" id="IPR051473">
    <property type="entry name" value="P2Ox-like"/>
</dbReference>
<proteinExistence type="inferred from homology"/>
<dbReference type="PANTHER" id="PTHR42784:SF1">
    <property type="entry name" value="PYRANOSE 2-OXIDASE"/>
    <property type="match status" value="1"/>
</dbReference>
<evidence type="ECO:0000313" key="9">
    <source>
        <dbReference type="EMBL" id="GLR19630.1"/>
    </source>
</evidence>
<feature type="domain" description="FAD-dependent oxidoreductase 2 FAD-binding" evidence="7">
    <location>
        <begin position="14"/>
        <end position="47"/>
    </location>
</feature>
<evidence type="ECO:0000256" key="4">
    <source>
        <dbReference type="ARBA" id="ARBA00022827"/>
    </source>
</evidence>
<comment type="cofactor">
    <cofactor evidence="1">
        <name>FAD</name>
        <dbReference type="ChEBI" id="CHEBI:57692"/>
    </cofactor>
</comment>
<evidence type="ECO:0000256" key="2">
    <source>
        <dbReference type="ARBA" id="ARBA00010790"/>
    </source>
</evidence>
<organism evidence="9 10">
    <name type="scientific">Portibacter lacus</name>
    <dbReference type="NCBI Taxonomy" id="1099794"/>
    <lineage>
        <taxon>Bacteria</taxon>
        <taxon>Pseudomonadati</taxon>
        <taxon>Bacteroidota</taxon>
        <taxon>Saprospiria</taxon>
        <taxon>Saprospirales</taxon>
        <taxon>Haliscomenobacteraceae</taxon>
        <taxon>Portibacter</taxon>
    </lineage>
</organism>
<evidence type="ECO:0000256" key="3">
    <source>
        <dbReference type="ARBA" id="ARBA00022630"/>
    </source>
</evidence>
<dbReference type="RefSeq" id="WP_235295033.1">
    <property type="nucleotide sequence ID" value="NZ_BSOH01000031.1"/>
</dbReference>
<comment type="similarity">
    <text evidence="2">Belongs to the GMC oxidoreductase family.</text>
</comment>
<keyword evidence="3" id="KW-0285">Flavoprotein</keyword>
<dbReference type="Pfam" id="PF00732">
    <property type="entry name" value="GMC_oxred_N"/>
    <property type="match status" value="1"/>
</dbReference>
<keyword evidence="10" id="KW-1185">Reference proteome</keyword>
<dbReference type="GO" id="GO:0050660">
    <property type="term" value="F:flavin adenine dinucleotide binding"/>
    <property type="evidence" value="ECO:0007669"/>
    <property type="project" value="InterPro"/>
</dbReference>
<dbReference type="GO" id="GO:0016614">
    <property type="term" value="F:oxidoreductase activity, acting on CH-OH group of donors"/>
    <property type="evidence" value="ECO:0007669"/>
    <property type="project" value="InterPro"/>
</dbReference>
<keyword evidence="4" id="KW-0274">FAD</keyword>
<gene>
    <name evidence="9" type="ORF">GCM10007940_42460</name>
</gene>
<accession>A0AA37SUZ7</accession>
<evidence type="ECO:0000313" key="10">
    <source>
        <dbReference type="Proteomes" id="UP001156666"/>
    </source>
</evidence>
<dbReference type="InterPro" id="IPR007867">
    <property type="entry name" value="GMC_OxRtase_C"/>
</dbReference>
<evidence type="ECO:0000256" key="5">
    <source>
        <dbReference type="ARBA" id="ARBA00023002"/>
    </source>
</evidence>
<protein>
    <submittedName>
        <fullName evidence="9">GMC family oxidoreductase</fullName>
    </submittedName>
</protein>
<dbReference type="Gene3D" id="3.50.50.60">
    <property type="entry name" value="FAD/NAD(P)-binding domain"/>
    <property type="match status" value="2"/>
</dbReference>
<dbReference type="InterPro" id="IPR036188">
    <property type="entry name" value="FAD/NAD-bd_sf"/>
</dbReference>
<dbReference type="PANTHER" id="PTHR42784">
    <property type="entry name" value="PYRANOSE 2-OXIDASE"/>
    <property type="match status" value="1"/>
</dbReference>
<feature type="domain" description="Glucose-methanol-choline oxidoreductase C-terminal" evidence="8">
    <location>
        <begin position="438"/>
        <end position="564"/>
    </location>
</feature>
<sequence length="581" mass="65057">MYFNSKGDEEVTYDAIVVGSGISGGWAAKELAEKGLKTIVLERGRKVEHIVDYTTASMEKWDFKGNTERPTQEQLKDYEVQARSGYTVNQGHSHWFVKDTEHPFVEVKPFNWMRGYHLGGRSITWGRQSYRLSEMDFEANAKDGTAVDWPIRYADMKPWYDYVETHIGVSGQNEGLAQLPDGKYLPPMEMNCVEQKFKKGVAGNFGGRMVTMGRTAHLTGQLSHNKTSKRGQCQFRNRCMRGCPYGAYFSSLSSTLPVAEQTGNLTIVCNSIVAGVIYDPETNKAKGVRVIDALTKETREVYAKIIFLNASAIATASILLNSKSERFPNGLGNDSGELGHNIMDHHLGVGARGEFEGFQDKYYKGRRPNGVYVPRFRNIDNASMRKDYIRGFGYQGGASREGWYKVVKEMKLGKELMESLQTPGYWTMGIMGFGECLPDHRNKMFLDEDNLDPFGMPMIHIDAEWQENELIMRNDMATSAAEMLEAAGAKNVSTYETINNNDKKNRAMGIGIHEMGTARMGRDPKTSVLNKYNQIHACQNVYITDGAAMTSAGCQNPSLTYMALTARAADHAVSELKKMNL</sequence>
<dbReference type="InterPro" id="IPR000172">
    <property type="entry name" value="GMC_OxRdtase_N"/>
</dbReference>
<dbReference type="Proteomes" id="UP001156666">
    <property type="component" value="Unassembled WGS sequence"/>
</dbReference>
<dbReference type="AlphaFoldDB" id="A0AA37SUZ7"/>
<feature type="domain" description="Glucose-methanol-choline oxidoreductase N-terminal" evidence="6">
    <location>
        <begin position="106"/>
        <end position="345"/>
    </location>
</feature>
<dbReference type="Pfam" id="PF05199">
    <property type="entry name" value="GMC_oxred_C"/>
    <property type="match status" value="1"/>
</dbReference>